<protein>
    <submittedName>
        <fullName evidence="4">Putative zinc finger protein</fullName>
    </submittedName>
</protein>
<dbReference type="Gene3D" id="3.30.160.60">
    <property type="entry name" value="Classic Zinc Finger"/>
    <property type="match status" value="1"/>
</dbReference>
<feature type="compositionally biased region" description="Polar residues" evidence="2">
    <location>
        <begin position="248"/>
        <end position="260"/>
    </location>
</feature>
<evidence type="ECO:0000259" key="3">
    <source>
        <dbReference type="PROSITE" id="PS50157"/>
    </source>
</evidence>
<evidence type="ECO:0000313" key="5">
    <source>
        <dbReference type="Proteomes" id="UP000094527"/>
    </source>
</evidence>
<dbReference type="AlphaFoldDB" id="A0A1D2M7Y5"/>
<keyword evidence="1" id="KW-0479">Metal-binding</keyword>
<feature type="region of interest" description="Disordered" evidence="2">
    <location>
        <begin position="214"/>
        <end position="260"/>
    </location>
</feature>
<evidence type="ECO:0000256" key="2">
    <source>
        <dbReference type="SAM" id="MobiDB-lite"/>
    </source>
</evidence>
<name>A0A1D2M7Y5_ORCCI</name>
<dbReference type="EMBL" id="LJIJ01002912">
    <property type="protein sequence ID" value="ODM89097.1"/>
    <property type="molecule type" value="Genomic_DNA"/>
</dbReference>
<feature type="compositionally biased region" description="Basic residues" evidence="2">
    <location>
        <begin position="214"/>
        <end position="225"/>
    </location>
</feature>
<comment type="caution">
    <text evidence="4">The sequence shown here is derived from an EMBL/GenBank/DDBJ whole genome shotgun (WGS) entry which is preliminary data.</text>
</comment>
<keyword evidence="1" id="KW-0862">Zinc</keyword>
<keyword evidence="1" id="KW-0863">Zinc-finger</keyword>
<dbReference type="Proteomes" id="UP000094527">
    <property type="component" value="Unassembled WGS sequence"/>
</dbReference>
<proteinExistence type="predicted"/>
<dbReference type="InterPro" id="IPR013087">
    <property type="entry name" value="Znf_C2H2_type"/>
</dbReference>
<sequence length="545" mass="62074">MTVEDENGMVISSRSESPFHHHHHRQLFHYFCQSLSMSRERKGAWNFEKEPFPFCEACQLILNSLAEVYFELEELQKVIKQKLVDGERMYSEQKLYSSMMTAISSSGRRHLESSDLPNDACSDYDPGEVEEEVVLLLIDLDAPDEDGTPEVAPPSISSPQPVTESIRYLRLPQFQRKNHHQTTFSLFWNLKVSRTQMAVLKQLELFKSTKRKKKRLKSSVRKSSKAKTPNSKLPYLKDETDSGVNGVKTDSSNGTVSYTTSYGDSKIPTTLVFKEVADEHENLIGYQCQLCLEEVPSSKRSPFTTKRNNEQRAKGRCEICKYAIADTRKKEYRDHRWTHLSEEEKQVALARPPKLGKRKWDDLEPPSQELISSGIVTQCQTCGVFIRADTLSKNTNWTTWYRKETLPSFVLYVERGLESSRTWINMRRKRIGTEPSAAIFLTVEQFGKDSELESHVGSAHAQSEEAQERGCVSDVAGYLSLHGTPKNISHAERRHQCSLCESKFADKGTLNTHLTAVHRQGSKEWICSEGNVTTVFTAVPTTTIT</sequence>
<gene>
    <name evidence="4" type="ORF">Ocin01_17583</name>
</gene>
<reference evidence="4 5" key="1">
    <citation type="journal article" date="2016" name="Genome Biol. Evol.">
        <title>Gene Family Evolution Reflects Adaptation to Soil Environmental Stressors in the Genome of the Collembolan Orchesella cincta.</title>
        <authorList>
            <person name="Faddeeva-Vakhrusheva A."/>
            <person name="Derks M.F."/>
            <person name="Anvar S.Y."/>
            <person name="Agamennone V."/>
            <person name="Suring W."/>
            <person name="Smit S."/>
            <person name="van Straalen N.M."/>
            <person name="Roelofs D."/>
        </authorList>
    </citation>
    <scope>NUCLEOTIDE SEQUENCE [LARGE SCALE GENOMIC DNA]</scope>
    <source>
        <tissue evidence="4">Mixed pool</tissue>
    </source>
</reference>
<organism evidence="4 5">
    <name type="scientific">Orchesella cincta</name>
    <name type="common">Springtail</name>
    <name type="synonym">Podura cincta</name>
    <dbReference type="NCBI Taxonomy" id="48709"/>
    <lineage>
        <taxon>Eukaryota</taxon>
        <taxon>Metazoa</taxon>
        <taxon>Ecdysozoa</taxon>
        <taxon>Arthropoda</taxon>
        <taxon>Hexapoda</taxon>
        <taxon>Collembola</taxon>
        <taxon>Entomobryomorpha</taxon>
        <taxon>Entomobryoidea</taxon>
        <taxon>Orchesellidae</taxon>
        <taxon>Orchesellinae</taxon>
        <taxon>Orchesella</taxon>
    </lineage>
</organism>
<evidence type="ECO:0000256" key="1">
    <source>
        <dbReference type="PROSITE-ProRule" id="PRU00042"/>
    </source>
</evidence>
<keyword evidence="5" id="KW-1185">Reference proteome</keyword>
<dbReference type="PROSITE" id="PS50157">
    <property type="entry name" value="ZINC_FINGER_C2H2_2"/>
    <property type="match status" value="1"/>
</dbReference>
<dbReference type="PROSITE" id="PS00028">
    <property type="entry name" value="ZINC_FINGER_C2H2_1"/>
    <property type="match status" value="1"/>
</dbReference>
<accession>A0A1D2M7Y5</accession>
<feature type="domain" description="C2H2-type" evidence="3">
    <location>
        <begin position="495"/>
        <end position="523"/>
    </location>
</feature>
<evidence type="ECO:0000313" key="4">
    <source>
        <dbReference type="EMBL" id="ODM89097.1"/>
    </source>
</evidence>
<dbReference type="GO" id="GO:0008270">
    <property type="term" value="F:zinc ion binding"/>
    <property type="evidence" value="ECO:0007669"/>
    <property type="project" value="UniProtKB-KW"/>
</dbReference>